<dbReference type="GO" id="GO:0009279">
    <property type="term" value="C:cell outer membrane"/>
    <property type="evidence" value="ECO:0007669"/>
    <property type="project" value="UniProtKB-SubCell"/>
</dbReference>
<dbReference type="RefSeq" id="WP_252589663.1">
    <property type="nucleotide sequence ID" value="NZ_JAMWYS010000058.1"/>
</dbReference>
<dbReference type="Gene3D" id="3.30.1330.60">
    <property type="entry name" value="OmpA-like domain"/>
    <property type="match status" value="1"/>
</dbReference>
<accession>A0A9X2F4K6</accession>
<evidence type="ECO:0000256" key="3">
    <source>
        <dbReference type="ARBA" id="ARBA00023237"/>
    </source>
</evidence>
<evidence type="ECO:0000259" key="6">
    <source>
        <dbReference type="PROSITE" id="PS51123"/>
    </source>
</evidence>
<evidence type="ECO:0000313" key="7">
    <source>
        <dbReference type="EMBL" id="MCO4294632.1"/>
    </source>
</evidence>
<evidence type="ECO:0000313" key="8">
    <source>
        <dbReference type="Proteomes" id="UP001155182"/>
    </source>
</evidence>
<dbReference type="SUPFAM" id="SSF103088">
    <property type="entry name" value="OmpA-like"/>
    <property type="match status" value="1"/>
</dbReference>
<dbReference type="Pfam" id="PF00691">
    <property type="entry name" value="OmpA"/>
    <property type="match status" value="1"/>
</dbReference>
<name>A0A9X2F4K6_9SPHI</name>
<dbReference type="PANTHER" id="PTHR30329:SF21">
    <property type="entry name" value="LIPOPROTEIN YIAD-RELATED"/>
    <property type="match status" value="1"/>
</dbReference>
<evidence type="ECO:0000256" key="5">
    <source>
        <dbReference type="SAM" id="Phobius"/>
    </source>
</evidence>
<feature type="domain" description="OmpA-like" evidence="6">
    <location>
        <begin position="276"/>
        <end position="393"/>
    </location>
</feature>
<proteinExistence type="predicted"/>
<dbReference type="InterPro" id="IPR036737">
    <property type="entry name" value="OmpA-like_sf"/>
</dbReference>
<dbReference type="AlphaFoldDB" id="A0A9X2F4K6"/>
<dbReference type="InterPro" id="IPR050330">
    <property type="entry name" value="Bact_OuterMem_StrucFunc"/>
</dbReference>
<feature type="transmembrane region" description="Helical" evidence="5">
    <location>
        <begin position="191"/>
        <end position="209"/>
    </location>
</feature>
<comment type="subcellular location">
    <subcellularLocation>
        <location evidence="1">Cell outer membrane</location>
    </subcellularLocation>
</comment>
<keyword evidence="2 4" id="KW-0472">Membrane</keyword>
<dbReference type="Proteomes" id="UP001155182">
    <property type="component" value="Unassembled WGS sequence"/>
</dbReference>
<organism evidence="7 8">
    <name type="scientific">Solitalea agri</name>
    <dbReference type="NCBI Taxonomy" id="2953739"/>
    <lineage>
        <taxon>Bacteria</taxon>
        <taxon>Pseudomonadati</taxon>
        <taxon>Bacteroidota</taxon>
        <taxon>Sphingobacteriia</taxon>
        <taxon>Sphingobacteriales</taxon>
        <taxon>Sphingobacteriaceae</taxon>
        <taxon>Solitalea</taxon>
    </lineage>
</organism>
<dbReference type="InterPro" id="IPR006665">
    <property type="entry name" value="OmpA-like"/>
</dbReference>
<protein>
    <submittedName>
        <fullName evidence="7">OmpA family protein</fullName>
    </submittedName>
</protein>
<comment type="caution">
    <text evidence="7">The sequence shown here is derived from an EMBL/GenBank/DDBJ whole genome shotgun (WGS) entry which is preliminary data.</text>
</comment>
<evidence type="ECO:0000256" key="1">
    <source>
        <dbReference type="ARBA" id="ARBA00004442"/>
    </source>
</evidence>
<keyword evidence="3" id="KW-0998">Cell outer membrane</keyword>
<gene>
    <name evidence="7" type="ORF">NF867_17355</name>
</gene>
<reference evidence="7" key="1">
    <citation type="submission" date="2022-06" db="EMBL/GenBank/DDBJ databases">
        <title>Solitalea sp. MAHUQ-68 isolated from rhizospheric soil.</title>
        <authorList>
            <person name="Huq M.A."/>
        </authorList>
    </citation>
    <scope>NUCLEOTIDE SEQUENCE</scope>
    <source>
        <strain evidence="7">MAHUQ-68</strain>
    </source>
</reference>
<dbReference type="EMBL" id="JAMWYS010000058">
    <property type="protein sequence ID" value="MCO4294632.1"/>
    <property type="molecule type" value="Genomic_DNA"/>
</dbReference>
<dbReference type="CDD" id="cd07185">
    <property type="entry name" value="OmpA_C-like"/>
    <property type="match status" value="1"/>
</dbReference>
<sequence length="393" mass="42402">MAFNFIDTVYSYFGNELIGKAEIYLNEGTVSVKKGLEAIIPVSLNGIVKEAETDPESVLSLAREASNSGISNRLYECFTPGGGGIPSIGPTLINNILGDKFGSTANSISSFAGLKGSSTASLFGIILPFALSLLGKHAQENNLSAGELSALLSSQKSSILSAIPADLGIKLKDKPQEVFTNQGVIKKRNRWIIPTLLAFLVVFILVWLMRTCNKETTPVAPTTTTTDTASTIKTEAVVINKEPVRLMLPDGIELEAYKGGIEDLLIAFINDSTATITKDNWFDFNELNFKFGTAEIIPESESELNNIVKILQAYPKVKIKIGGYTDKVGDEATNKKLSQDRANAILEALKTAGVGNQVVGAEGYGSEFAKFPAEAPEEDRIKDRRVSVSVREK</sequence>
<keyword evidence="8" id="KW-1185">Reference proteome</keyword>
<dbReference type="InterPro" id="IPR009282">
    <property type="entry name" value="DUF937"/>
</dbReference>
<dbReference type="PROSITE" id="PS51123">
    <property type="entry name" value="OMPA_2"/>
    <property type="match status" value="1"/>
</dbReference>
<dbReference type="PANTHER" id="PTHR30329">
    <property type="entry name" value="STATOR ELEMENT OF FLAGELLAR MOTOR COMPLEX"/>
    <property type="match status" value="1"/>
</dbReference>
<keyword evidence="5" id="KW-1133">Transmembrane helix</keyword>
<dbReference type="Pfam" id="PF06078">
    <property type="entry name" value="DUF937"/>
    <property type="match status" value="1"/>
</dbReference>
<evidence type="ECO:0000256" key="4">
    <source>
        <dbReference type="PROSITE-ProRule" id="PRU00473"/>
    </source>
</evidence>
<evidence type="ECO:0000256" key="2">
    <source>
        <dbReference type="ARBA" id="ARBA00023136"/>
    </source>
</evidence>
<dbReference type="PRINTS" id="PR01021">
    <property type="entry name" value="OMPADOMAIN"/>
</dbReference>
<dbReference type="InterPro" id="IPR006664">
    <property type="entry name" value="OMP_bac"/>
</dbReference>
<keyword evidence="5" id="KW-0812">Transmembrane</keyword>